<feature type="transmembrane region" description="Helical" evidence="7">
    <location>
        <begin position="106"/>
        <end position="124"/>
    </location>
</feature>
<dbReference type="InterPro" id="IPR038770">
    <property type="entry name" value="Na+/solute_symporter_sf"/>
</dbReference>
<dbReference type="Pfam" id="PF00999">
    <property type="entry name" value="Na_H_Exchanger"/>
    <property type="match status" value="1"/>
</dbReference>
<sequence length="867" mass="93060">MSSISVQTVTKTVSAVAAASSSAQRVTPQGGILEGMNPVLYQASNPIVLFIIQVSLIVLVCHALHWPLSKIRQPRVIAEVVGGIILGPSVMGRIPGFQAAIFPKESIPNLNLVANLGLVLYLFLIGLETDVHFLVRNWRAASSVAFIGLALPFGLGCALAWGVYHAFREDSGLKPISFSVYMLFIGIAIAITAFPVLCRILTELKLLDTSVGVITLSAGVANDVVGWILLALCVALVNAGNGLTALWILLACVGYMLLLVYIIKPALVWFIRRSGSIDSDPSQGIISLILIIALASAFFTAIIGVHAIFGGFMAGLIIPRENRFNIRVTEKLEDLIGAIFLPLYFTLSGLNTNLGLLDSGLAWGYVFATTLVAFISKILGASMAARLNGLVWRESFTIGVLMSCKGLVELIVLNIGLQAQILSQRTFTIFVVMALLTTFGTTPIVSFLYPPWYQVKIEAWKRGEIDWDTGAPIRSSSETESDRQKSSLKRVGRLLVYLRLDSLPALLNLLSLFGSQTVIEPEAENTDPAGNDTAEDNVLSEGPKRAVWAHGIRLLQLTDRDSSVMTVSQVADYSRHDPIVNTFRTVGQLHNLAASGEVAVMPETRFSEALTTKAGKMSSDLLLVPWSETGGMGDTQLLSAQTVDQRVSSVYASFVKSVLEIKLHNVAIFFSRSESGVGKGKGPEGSKLARTYSFGVMREDMPIAPLRNKPYHIFLAYFGDEDDQLALRVVLQLCENSKATASIVRVSSSGQAGSSSSDELIEVVTSNLPADTASRVSIRTVPGITTAEDLVTMAAAETSGEESKTPSLIVMGRGSGTNMDHGKLEERASEDLRACLGSLAGFYTSAGIGADLLVVQSRSSAVEGVQQ</sequence>
<dbReference type="AlphaFoldDB" id="A0A0A1T3Y3"/>
<comment type="subcellular location">
    <subcellularLocation>
        <location evidence="1">Membrane</location>
        <topology evidence="1">Multi-pass membrane protein</topology>
    </subcellularLocation>
</comment>
<dbReference type="PANTHER" id="PTHR32468:SF0">
    <property type="entry name" value="K(+)_H(+) ANTIPORTER 1"/>
    <property type="match status" value="1"/>
</dbReference>
<dbReference type="PANTHER" id="PTHR32468">
    <property type="entry name" value="CATION/H + ANTIPORTER"/>
    <property type="match status" value="1"/>
</dbReference>
<dbReference type="GO" id="GO:0015297">
    <property type="term" value="F:antiporter activity"/>
    <property type="evidence" value="ECO:0007669"/>
    <property type="project" value="InterPro"/>
</dbReference>
<dbReference type="GO" id="GO:0016020">
    <property type="term" value="C:membrane"/>
    <property type="evidence" value="ECO:0007669"/>
    <property type="project" value="UniProtKB-SubCell"/>
</dbReference>
<evidence type="ECO:0000256" key="7">
    <source>
        <dbReference type="SAM" id="Phobius"/>
    </source>
</evidence>
<dbReference type="Proteomes" id="UP000039046">
    <property type="component" value="Unassembled WGS sequence"/>
</dbReference>
<keyword evidence="5" id="KW-0406">Ion transport</keyword>
<evidence type="ECO:0000256" key="5">
    <source>
        <dbReference type="ARBA" id="ARBA00023065"/>
    </source>
</evidence>
<dbReference type="InterPro" id="IPR050794">
    <property type="entry name" value="CPA2_transporter"/>
</dbReference>
<protein>
    <recommendedName>
        <fullName evidence="8">Cation/H+ exchanger transmembrane domain-containing protein</fullName>
    </recommendedName>
</protein>
<evidence type="ECO:0000256" key="3">
    <source>
        <dbReference type="ARBA" id="ARBA00022692"/>
    </source>
</evidence>
<feature type="transmembrane region" description="Helical" evidence="7">
    <location>
        <begin position="363"/>
        <end position="384"/>
    </location>
</feature>
<keyword evidence="3 7" id="KW-0812">Transmembrane</keyword>
<feature type="transmembrane region" description="Helical" evidence="7">
    <location>
        <begin position="144"/>
        <end position="164"/>
    </location>
</feature>
<feature type="transmembrane region" description="Helical" evidence="7">
    <location>
        <begin position="176"/>
        <end position="201"/>
    </location>
</feature>
<feature type="transmembrane region" description="Helical" evidence="7">
    <location>
        <begin position="47"/>
        <end position="64"/>
    </location>
</feature>
<keyword evidence="6 7" id="KW-0472">Membrane</keyword>
<gene>
    <name evidence="9" type="ORF">VHEMI05375</name>
</gene>
<evidence type="ECO:0000313" key="10">
    <source>
        <dbReference type="Proteomes" id="UP000039046"/>
    </source>
</evidence>
<feature type="transmembrane region" description="Helical" evidence="7">
    <location>
        <begin position="76"/>
        <end position="94"/>
    </location>
</feature>
<dbReference type="HOGENOM" id="CLU_005126_10_0_1"/>
<feature type="domain" description="Cation/H+ exchanger transmembrane" evidence="8">
    <location>
        <begin position="59"/>
        <end position="444"/>
    </location>
</feature>
<dbReference type="InterPro" id="IPR006153">
    <property type="entry name" value="Cation/H_exchanger_TM"/>
</dbReference>
<feature type="transmembrane region" description="Helical" evidence="7">
    <location>
        <begin position="284"/>
        <end position="315"/>
    </location>
</feature>
<evidence type="ECO:0000256" key="2">
    <source>
        <dbReference type="ARBA" id="ARBA00022448"/>
    </source>
</evidence>
<dbReference type="OrthoDB" id="2687058at2759"/>
<feature type="transmembrane region" description="Helical" evidence="7">
    <location>
        <begin position="243"/>
        <end position="263"/>
    </location>
</feature>
<proteinExistence type="predicted"/>
<keyword evidence="4 7" id="KW-1133">Transmembrane helix</keyword>
<feature type="transmembrane region" description="Helical" evidence="7">
    <location>
        <begin position="213"/>
        <end position="237"/>
    </location>
</feature>
<evidence type="ECO:0000313" key="9">
    <source>
        <dbReference type="EMBL" id="CEJ89534.1"/>
    </source>
</evidence>
<feature type="transmembrane region" description="Helical" evidence="7">
    <location>
        <begin position="335"/>
        <end position="356"/>
    </location>
</feature>
<evidence type="ECO:0000259" key="8">
    <source>
        <dbReference type="Pfam" id="PF00999"/>
    </source>
</evidence>
<name>A0A0A1T3Y3_9HYPO</name>
<evidence type="ECO:0000256" key="6">
    <source>
        <dbReference type="ARBA" id="ARBA00023136"/>
    </source>
</evidence>
<dbReference type="Gene3D" id="1.20.1530.20">
    <property type="match status" value="1"/>
</dbReference>
<accession>A0A0A1T3Y3</accession>
<evidence type="ECO:0000256" key="4">
    <source>
        <dbReference type="ARBA" id="ARBA00022989"/>
    </source>
</evidence>
<keyword evidence="10" id="KW-1185">Reference proteome</keyword>
<reference evidence="9 10" key="1">
    <citation type="journal article" date="2015" name="Genome Announc.">
        <title>Draft Genome Sequence and Gene Annotation of the Entomopathogenic Fungus Verticillium hemipterigenum.</title>
        <authorList>
            <person name="Horn F."/>
            <person name="Habel A."/>
            <person name="Scharf D.H."/>
            <person name="Dworschak J."/>
            <person name="Brakhage A.A."/>
            <person name="Guthke R."/>
            <person name="Hertweck C."/>
            <person name="Linde J."/>
        </authorList>
    </citation>
    <scope>NUCLEOTIDE SEQUENCE [LARGE SCALE GENOMIC DNA]</scope>
</reference>
<dbReference type="EMBL" id="CDHN01000002">
    <property type="protein sequence ID" value="CEJ89534.1"/>
    <property type="molecule type" value="Genomic_DNA"/>
</dbReference>
<dbReference type="GO" id="GO:1902600">
    <property type="term" value="P:proton transmembrane transport"/>
    <property type="evidence" value="ECO:0007669"/>
    <property type="project" value="InterPro"/>
</dbReference>
<feature type="transmembrane region" description="Helical" evidence="7">
    <location>
        <begin position="396"/>
        <end position="417"/>
    </location>
</feature>
<organism evidence="9 10">
    <name type="scientific">[Torrubiella] hemipterigena</name>
    <dbReference type="NCBI Taxonomy" id="1531966"/>
    <lineage>
        <taxon>Eukaryota</taxon>
        <taxon>Fungi</taxon>
        <taxon>Dikarya</taxon>
        <taxon>Ascomycota</taxon>
        <taxon>Pezizomycotina</taxon>
        <taxon>Sordariomycetes</taxon>
        <taxon>Hypocreomycetidae</taxon>
        <taxon>Hypocreales</taxon>
        <taxon>Clavicipitaceae</taxon>
        <taxon>Clavicipitaceae incertae sedis</taxon>
        <taxon>'Torrubiella' clade</taxon>
    </lineage>
</organism>
<keyword evidence="2" id="KW-0813">Transport</keyword>
<dbReference type="STRING" id="1531966.A0A0A1T3Y3"/>
<evidence type="ECO:0000256" key="1">
    <source>
        <dbReference type="ARBA" id="ARBA00004141"/>
    </source>
</evidence>
<feature type="transmembrane region" description="Helical" evidence="7">
    <location>
        <begin position="429"/>
        <end position="449"/>
    </location>
</feature>